<evidence type="ECO:0000256" key="3">
    <source>
        <dbReference type="ARBA" id="ARBA00022553"/>
    </source>
</evidence>
<proteinExistence type="predicted"/>
<feature type="non-terminal residue" evidence="5">
    <location>
        <position position="1059"/>
    </location>
</feature>
<evidence type="ECO:0000259" key="4">
    <source>
        <dbReference type="PROSITE" id="PS50075"/>
    </source>
</evidence>
<evidence type="ECO:0000256" key="1">
    <source>
        <dbReference type="ARBA" id="ARBA00001957"/>
    </source>
</evidence>
<dbReference type="Pfam" id="PF00668">
    <property type="entry name" value="Condensation"/>
    <property type="match status" value="1"/>
</dbReference>
<dbReference type="FunFam" id="3.30.300.30:FF:000010">
    <property type="entry name" value="Enterobactin synthetase component F"/>
    <property type="match status" value="1"/>
</dbReference>
<dbReference type="Gene3D" id="3.30.559.10">
    <property type="entry name" value="Chloramphenicol acetyltransferase-like domain"/>
    <property type="match status" value="1"/>
</dbReference>
<keyword evidence="6" id="KW-1185">Reference proteome</keyword>
<dbReference type="Gene3D" id="3.40.50.980">
    <property type="match status" value="2"/>
</dbReference>
<feature type="domain" description="Carrier" evidence="4">
    <location>
        <begin position="1008"/>
        <end position="1059"/>
    </location>
</feature>
<sequence length="1059" mass="116847">MTTTSNNSSSDSFFNNSKHDLLKLMLEKKNIRFNTQAIPRQDESTSLALSFAQERLWFLNQLEGSSATYNMPAAVRISGSLDINALQQALTEIVCRHQVLRTSFHTVDGHPVQVIHPATTLKMQAIDLQALAPIERRTKCQAEIDREAITPFDLEAAPLIRCSLLLLSATEQVLLLAMHHIISDGWSIGVFIQELAVLYPAFCAGAPSPLPELPIQYADFAVWQRKYLSGQILEAQLNYWQQQLQGAPELLQLPTDRPRPQIQTYRGKSQSFPVSIELNDRLQSLSRESGTTLFVTLAAAFSTLLYRYSGQSDLVLGSPIANRNRREIESLIGFFVNTLVLRVRFEDNPSFAQLLTQVRETTLQAYEHQDVPFEQVVEALKPQRSLSHSPLFQVMFVLQNAPMDDLTLPGITLSYLDRDSTIAKFDLTLSMSETPEGLVGDWEYNTDLFDAATIDRMAGHFHNLLLAIVSNPQQPVDELPLLTPSERQQLLVEWNQTASQYADDKCIHHLFEAQVEKTPDAVAVVFEDEQLTYQQLNQRANQLAHHLQSLGVKPEVLVGICVERSLAMVVGLLGILKAGGAYVPLDPSYPAARLSYLLGDSAVDVLLTQQDLLSSLPSHSARVVCVDTDRGVIESHHQANLVTGVSANNLAYVIYTSGSTGTPKGVPVEHKGLLNLIFWHQQVFAVSSSDRATQLAGVAFDASVWELWPYLSAGASIHLVSDRIRTLPVELQDWLTTSAITVTFLPTPLAKEILGLDWSDNKTLRMLLVGGDRLYQYPLSSIPFKVINNYGPTESAVVTTSGIVPAGLETGIPPSIGRPIANTQIYILDSQMQPVPIGVAGELHIGGDGLARGYLNRPELTQAKFIPNLFSADNSARLYKTGDLARYLSDGNIEFLGRIDNQVKIRGFRIELGEVEAVLNAHPQVQQAVVIATGDSSGKRLVAYLVASAEMLDILQVRVFLKQRLPEYMVPSAIVTLDSVPLTPNGKVDRNALPTADGEISRTHEYVAPRTPSEEIIANIFASVLSVRTVGIHDNFFELGGHSLLATQLISQLRVAFSI</sequence>
<dbReference type="FunFam" id="2.30.38.10:FF:000001">
    <property type="entry name" value="Non-ribosomal peptide synthetase PvdI"/>
    <property type="match status" value="1"/>
</dbReference>
<name>A0A2T1GE71_9CYAN</name>
<dbReference type="InterPro" id="IPR001242">
    <property type="entry name" value="Condensation_dom"/>
</dbReference>
<dbReference type="SUPFAM" id="SSF52777">
    <property type="entry name" value="CoA-dependent acyltransferases"/>
    <property type="match status" value="2"/>
</dbReference>
<dbReference type="CDD" id="cd19531">
    <property type="entry name" value="LCL_NRPS-like"/>
    <property type="match status" value="1"/>
</dbReference>
<dbReference type="GO" id="GO:0043041">
    <property type="term" value="P:amino acid activation for nonribosomal peptide biosynthetic process"/>
    <property type="evidence" value="ECO:0007669"/>
    <property type="project" value="TreeGrafter"/>
</dbReference>
<dbReference type="PROSITE" id="PS00455">
    <property type="entry name" value="AMP_BINDING"/>
    <property type="match status" value="1"/>
</dbReference>
<dbReference type="RefSeq" id="WP_146138316.1">
    <property type="nucleotide sequence ID" value="NZ_PVWO01000160.1"/>
</dbReference>
<dbReference type="Gene3D" id="3.40.50.1820">
    <property type="entry name" value="alpha/beta hydrolase"/>
    <property type="match status" value="1"/>
</dbReference>
<comment type="caution">
    <text evidence="5">The sequence shown here is derived from an EMBL/GenBank/DDBJ whole genome shotgun (WGS) entry which is preliminary data.</text>
</comment>
<dbReference type="InterPro" id="IPR000873">
    <property type="entry name" value="AMP-dep_synth/lig_dom"/>
</dbReference>
<dbReference type="InterPro" id="IPR025110">
    <property type="entry name" value="AMP-bd_C"/>
</dbReference>
<dbReference type="FunFam" id="3.30.559.30:FF:000001">
    <property type="entry name" value="Non-ribosomal peptide synthetase"/>
    <property type="match status" value="1"/>
</dbReference>
<dbReference type="GO" id="GO:0005829">
    <property type="term" value="C:cytosol"/>
    <property type="evidence" value="ECO:0007669"/>
    <property type="project" value="TreeGrafter"/>
</dbReference>
<gene>
    <name evidence="5" type="ORF">C7B77_13745</name>
</gene>
<dbReference type="Gene3D" id="2.30.38.10">
    <property type="entry name" value="Luciferase, Domain 3"/>
    <property type="match status" value="1"/>
</dbReference>
<dbReference type="Gene3D" id="3.30.559.30">
    <property type="entry name" value="Nonribosomal peptide synthetase, condensation domain"/>
    <property type="match status" value="1"/>
</dbReference>
<dbReference type="AlphaFoldDB" id="A0A2T1GE71"/>
<dbReference type="PROSITE" id="PS00012">
    <property type="entry name" value="PHOSPHOPANTETHEINE"/>
    <property type="match status" value="1"/>
</dbReference>
<dbReference type="EMBL" id="PVWO01000160">
    <property type="protein sequence ID" value="PSB55843.1"/>
    <property type="molecule type" value="Genomic_DNA"/>
</dbReference>
<dbReference type="CDD" id="cd05930">
    <property type="entry name" value="A_NRPS"/>
    <property type="match status" value="1"/>
</dbReference>
<dbReference type="SUPFAM" id="SSF56801">
    <property type="entry name" value="Acetyl-CoA synthetase-like"/>
    <property type="match status" value="1"/>
</dbReference>
<dbReference type="GO" id="GO:0008610">
    <property type="term" value="P:lipid biosynthetic process"/>
    <property type="evidence" value="ECO:0007669"/>
    <property type="project" value="UniProtKB-ARBA"/>
</dbReference>
<dbReference type="InterPro" id="IPR045851">
    <property type="entry name" value="AMP-bd_C_sf"/>
</dbReference>
<dbReference type="Pfam" id="PF13193">
    <property type="entry name" value="AMP-binding_C"/>
    <property type="match status" value="1"/>
</dbReference>
<dbReference type="GO" id="GO:0003824">
    <property type="term" value="F:catalytic activity"/>
    <property type="evidence" value="ECO:0007669"/>
    <property type="project" value="InterPro"/>
</dbReference>
<comment type="cofactor">
    <cofactor evidence="1">
        <name>pantetheine 4'-phosphate</name>
        <dbReference type="ChEBI" id="CHEBI:47942"/>
    </cofactor>
</comment>
<keyword evidence="3" id="KW-0597">Phosphoprotein</keyword>
<dbReference type="PANTHER" id="PTHR45527:SF14">
    <property type="entry name" value="PLIPASTATIN SYNTHASE SUBUNIT B"/>
    <property type="match status" value="1"/>
</dbReference>
<dbReference type="FunFam" id="3.40.50.12780:FF:000012">
    <property type="entry name" value="Non-ribosomal peptide synthetase"/>
    <property type="match status" value="1"/>
</dbReference>
<dbReference type="InterPro" id="IPR020845">
    <property type="entry name" value="AMP-binding_CS"/>
</dbReference>
<dbReference type="NCBIfam" id="TIGR01733">
    <property type="entry name" value="AA-adenyl-dom"/>
    <property type="match status" value="1"/>
</dbReference>
<dbReference type="PROSITE" id="PS50075">
    <property type="entry name" value="CARRIER"/>
    <property type="match status" value="1"/>
</dbReference>
<dbReference type="InterPro" id="IPR010071">
    <property type="entry name" value="AA_adenyl_dom"/>
</dbReference>
<keyword evidence="2" id="KW-0596">Phosphopantetheine</keyword>
<dbReference type="Proteomes" id="UP000238937">
    <property type="component" value="Unassembled WGS sequence"/>
</dbReference>
<dbReference type="Gene3D" id="3.30.300.30">
    <property type="match status" value="1"/>
</dbReference>
<dbReference type="OrthoDB" id="9765680at2"/>
<dbReference type="FunFam" id="3.40.50.980:FF:000001">
    <property type="entry name" value="Non-ribosomal peptide synthetase"/>
    <property type="match status" value="1"/>
</dbReference>
<reference evidence="5 6" key="1">
    <citation type="submission" date="2018-03" db="EMBL/GenBank/DDBJ databases">
        <title>The ancient ancestry and fast evolution of plastids.</title>
        <authorList>
            <person name="Moore K.R."/>
            <person name="Magnabosco C."/>
            <person name="Momper L."/>
            <person name="Gold D.A."/>
            <person name="Bosak T."/>
            <person name="Fournier G.P."/>
        </authorList>
    </citation>
    <scope>NUCLEOTIDE SEQUENCE [LARGE SCALE GENOMIC DNA]</scope>
    <source>
        <strain evidence="5 6">CCALA 037</strain>
    </source>
</reference>
<evidence type="ECO:0000313" key="6">
    <source>
        <dbReference type="Proteomes" id="UP000238937"/>
    </source>
</evidence>
<accession>A0A2T1GE71</accession>
<dbReference type="Pfam" id="PF00550">
    <property type="entry name" value="PP-binding"/>
    <property type="match status" value="1"/>
</dbReference>
<evidence type="ECO:0000256" key="2">
    <source>
        <dbReference type="ARBA" id="ARBA00022450"/>
    </source>
</evidence>
<dbReference type="InterPro" id="IPR023213">
    <property type="entry name" value="CAT-like_dom_sf"/>
</dbReference>
<dbReference type="SUPFAM" id="SSF47336">
    <property type="entry name" value="ACP-like"/>
    <property type="match status" value="1"/>
</dbReference>
<dbReference type="InterPro" id="IPR009081">
    <property type="entry name" value="PP-bd_ACP"/>
</dbReference>
<dbReference type="GO" id="GO:0044550">
    <property type="term" value="P:secondary metabolite biosynthetic process"/>
    <property type="evidence" value="ECO:0007669"/>
    <property type="project" value="UniProtKB-ARBA"/>
</dbReference>
<dbReference type="Pfam" id="PF00501">
    <property type="entry name" value="AMP-binding"/>
    <property type="match status" value="1"/>
</dbReference>
<dbReference type="FunFam" id="3.30.559.10:FF:000012">
    <property type="entry name" value="Non-ribosomal peptide synthetase"/>
    <property type="match status" value="1"/>
</dbReference>
<protein>
    <submittedName>
        <fullName evidence="5">Non-ribosomal peptide synthetase</fullName>
    </submittedName>
</protein>
<organism evidence="5 6">
    <name type="scientific">Chamaesiphon polymorphus CCALA 037</name>
    <dbReference type="NCBI Taxonomy" id="2107692"/>
    <lineage>
        <taxon>Bacteria</taxon>
        <taxon>Bacillati</taxon>
        <taxon>Cyanobacteriota</taxon>
        <taxon>Cyanophyceae</taxon>
        <taxon>Gomontiellales</taxon>
        <taxon>Chamaesiphonaceae</taxon>
        <taxon>Chamaesiphon</taxon>
    </lineage>
</organism>
<dbReference type="PANTHER" id="PTHR45527">
    <property type="entry name" value="NONRIBOSOMAL PEPTIDE SYNTHETASE"/>
    <property type="match status" value="1"/>
</dbReference>
<dbReference type="GO" id="GO:0031177">
    <property type="term" value="F:phosphopantetheine binding"/>
    <property type="evidence" value="ECO:0007669"/>
    <property type="project" value="TreeGrafter"/>
</dbReference>
<evidence type="ECO:0000313" key="5">
    <source>
        <dbReference type="EMBL" id="PSB55843.1"/>
    </source>
</evidence>
<dbReference type="InterPro" id="IPR006162">
    <property type="entry name" value="Ppantetheine_attach_site"/>
</dbReference>
<dbReference type="InterPro" id="IPR029058">
    <property type="entry name" value="AB_hydrolase_fold"/>
</dbReference>
<dbReference type="InterPro" id="IPR036736">
    <property type="entry name" value="ACP-like_sf"/>
</dbReference>